<protein>
    <recommendedName>
        <fullName evidence="2">C_GCAxxG_C_C family protein</fullName>
    </recommendedName>
</protein>
<reference evidence="1" key="1">
    <citation type="submission" date="2020-06" db="EMBL/GenBank/DDBJ databases">
        <title>Unique genomic features of the anaerobic methanotrophic archaea.</title>
        <authorList>
            <person name="Chadwick G.L."/>
            <person name="Skennerton C.T."/>
            <person name="Laso-Perez R."/>
            <person name="Leu A.O."/>
            <person name="Speth D.R."/>
            <person name="Yu H."/>
            <person name="Morgan-Lang C."/>
            <person name="Hatzenpichler R."/>
            <person name="Goudeau D."/>
            <person name="Malmstrom R."/>
            <person name="Brazelton W.J."/>
            <person name="Woyke T."/>
            <person name="Hallam S.J."/>
            <person name="Tyson G.W."/>
            <person name="Wegener G."/>
            <person name="Boetius A."/>
            <person name="Orphan V."/>
        </authorList>
    </citation>
    <scope>NUCLEOTIDE SEQUENCE</scope>
</reference>
<name>A0A7G9Y760_9EURY</name>
<dbReference type="InterPro" id="IPR010181">
    <property type="entry name" value="CGCAxxGCC_motif"/>
</dbReference>
<evidence type="ECO:0000313" key="1">
    <source>
        <dbReference type="EMBL" id="QNO43844.1"/>
    </source>
</evidence>
<evidence type="ECO:0008006" key="2">
    <source>
        <dbReference type="Google" id="ProtNLM"/>
    </source>
</evidence>
<organism evidence="1">
    <name type="scientific">Candidatus Methanogaster sp. ANME-2c ERB4</name>
    <dbReference type="NCBI Taxonomy" id="2759911"/>
    <lineage>
        <taxon>Archaea</taxon>
        <taxon>Methanobacteriati</taxon>
        <taxon>Methanobacteriota</taxon>
        <taxon>Stenosarchaea group</taxon>
        <taxon>Methanomicrobia</taxon>
        <taxon>Methanosarcinales</taxon>
        <taxon>ANME-2 cluster</taxon>
        <taxon>Candidatus Methanogasteraceae</taxon>
        <taxon>Candidatus Methanogaster</taxon>
    </lineage>
</organism>
<accession>A0A7G9Y760</accession>
<gene>
    <name evidence="1" type="ORF">KKPOJJPN_00001</name>
</gene>
<dbReference type="AlphaFoldDB" id="A0A7G9Y760"/>
<proteinExistence type="predicted"/>
<dbReference type="EMBL" id="MT630870">
    <property type="protein sequence ID" value="QNO43844.1"/>
    <property type="molecule type" value="Genomic_DNA"/>
</dbReference>
<sequence>MDVMENYLWMKTVNLGDDTGEYGLEFKSRNGSITCRELLGCDISTSEGMKLAEDNGLFITRCPKFVRDAAEIIEQILL</sequence>
<dbReference type="Pfam" id="PF09719">
    <property type="entry name" value="C_GCAxxG_C_C"/>
    <property type="match status" value="1"/>
</dbReference>